<comment type="similarity">
    <text evidence="2">Belongs to the RRP12 family.</text>
</comment>
<protein>
    <submittedName>
        <fullName evidence="7">Similar to pre-rRNA processing protein Rrp12</fullName>
    </submittedName>
</protein>
<evidence type="ECO:0000313" key="8">
    <source>
        <dbReference type="Proteomes" id="UP000002668"/>
    </source>
</evidence>
<dbReference type="GeneID" id="13282932"/>
<sequence>MWSRDVCQMGWEWRTREMGERGWVQALSLSIRRPKKFEAEIECDDETECYHSPFTPNTNMSLEERLTKIRDNPKLQGQQQTHVLLSAIEDTLRQQKSEVTPTAYFAALLSLLPRQISAQGIANKDTATSTIYLLDLVTPHVPAPLLRSKFTDILTTLAPALTHSEADAPLLRSSIGCLESLLVVQDARAWELPQTEISPRRAVAGLLQISVDHRPKVRKRAQEALAKVLANPPPSPALDHPAADMCAETALKMLHEIAQAVAKSKKKGNKDAQNKDPDLIHALQLIKTIATSSGGWPSRKIDVLCELLLNISKSTNEFLTMAAFEIFEVIFAGMADELASAKLPRLLEVISELQPSKNDSQLLPPWIAVISRGYEVSAQIEPEDSFVKLPELFTVMSGFLTSSSHNIRISASECLISFLANLIPDSVILEPSVYDEKILEKVAKIAQDLLSVKYQAAWMEVFSMLSAMFETLRWRSDPLLRSVLRTVGELRSNESFAGKKEADAVISRAISAMGPDVVLEILPLNLPRPPPGQTGRVWMLPLLRDSVHNTKLAHFKTVMVPLSEELYQRVIDHGEREKTMEVKVFETVVQQIWSILPGYCDLPLDLIEALDQGFCEQIANLLYGQAELRTDICRALQNLVDSNKAIIELESDDDLLAQARISKAGAKQNLEHLAGFASNMLAVLFNVYSQTLPQYRGTILRTINAYLSIVPEKELMETFERVAANLEASLPETGSQRQADKQKMGKDQTKMPPMSHTLMDLIITIALYLPRDSYRSLFRMAEIMINKDNDPQLQKKAYKLIPRLAESEMGKSALKDRNGELQILLLNSAEKASAPARRDRLNAILQVIEFLPKDDLHFIPSVLSEVVISAKETNEKAREAAYNLLVAMGEKMAEGGQVVQTKVPNMPADAPTVEASLEEYFTMVSAGLAASTPHMISASITAVTRILFQFHTRISPETIANLCDLMDIFLQNPNREIVQSVLGFVKVEVISLPESLIRPRLNTLLTNLMVWSHEHKAHFKAKVKHIVERMVRKFGVEAVERACPAEDRKLIANIRKTREQRKKKKQQAEEDGETPAAEKPKGKFESEYDQAVYGSESEESEAGDSEEEFIKSQTKQQRGGAKSGKTYIIEDEDEPLDLLSKRALGNISSTKPLRQRKAPTKMKARTNEDGKLVLGDSDDETGAVKIKKTKAADDEDVLMDIDDNATSLEAGINAYVDAIRGRDAAQRGQKGKLKFSNKKTKDDEEMDMEDDGAEAGWQDIRKAKSGHGGGAQSQRKGLGQERTRGGNIAGGRGGGFRGGRGASGRVEKPKSPRAGGGAGRGGRGGFGGRGRGGWSGPK</sequence>
<name>E4ZPV0_LEPMJ</name>
<dbReference type="InterPro" id="IPR012978">
    <property type="entry name" value="HEAT_RRP12"/>
</dbReference>
<dbReference type="VEuPathDB" id="FungiDB:LEMA_P043860.1"/>
<evidence type="ECO:0000256" key="1">
    <source>
        <dbReference type="ARBA" id="ARBA00004123"/>
    </source>
</evidence>
<dbReference type="FunCoup" id="E4ZPV0">
    <property type="interactions" value="898"/>
</dbReference>
<dbReference type="SUPFAM" id="SSF48371">
    <property type="entry name" value="ARM repeat"/>
    <property type="match status" value="1"/>
</dbReference>
<dbReference type="InterPro" id="IPR052087">
    <property type="entry name" value="RRP12"/>
</dbReference>
<feature type="region of interest" description="Disordered" evidence="4">
    <location>
        <begin position="1145"/>
        <end position="1177"/>
    </location>
</feature>
<dbReference type="eggNOG" id="KOG1248">
    <property type="taxonomic scope" value="Eukaryota"/>
</dbReference>
<feature type="compositionally biased region" description="Basic residues" evidence="4">
    <location>
        <begin position="1229"/>
        <end position="1238"/>
    </location>
</feature>
<evidence type="ECO:0000313" key="7">
    <source>
        <dbReference type="EMBL" id="CBX93485.1"/>
    </source>
</evidence>
<evidence type="ECO:0000259" key="6">
    <source>
        <dbReference type="Pfam" id="PF25772"/>
    </source>
</evidence>
<dbReference type="Pfam" id="PF08161">
    <property type="entry name" value="RRP12_HEAT"/>
    <property type="match status" value="1"/>
</dbReference>
<gene>
    <name evidence="7" type="ORF">LEMA_P043860.1</name>
</gene>
<keyword evidence="8" id="KW-1185">Reference proteome</keyword>
<feature type="region of interest" description="Disordered" evidence="4">
    <location>
        <begin position="1057"/>
        <end position="1128"/>
    </location>
</feature>
<accession>E4ZPV0</accession>
<dbReference type="InParanoid" id="E4ZPV0"/>
<dbReference type="EMBL" id="FP929105">
    <property type="protein sequence ID" value="CBX93485.1"/>
    <property type="molecule type" value="Genomic_DNA"/>
</dbReference>
<dbReference type="GO" id="GO:0005634">
    <property type="term" value="C:nucleus"/>
    <property type="evidence" value="ECO:0007669"/>
    <property type="project" value="UniProtKB-SubCell"/>
</dbReference>
<organism evidence="8">
    <name type="scientific">Leptosphaeria maculans (strain JN3 / isolate v23.1.3 / race Av1-4-5-6-7-8)</name>
    <name type="common">Blackleg fungus</name>
    <name type="synonym">Phoma lingam</name>
    <dbReference type="NCBI Taxonomy" id="985895"/>
    <lineage>
        <taxon>Eukaryota</taxon>
        <taxon>Fungi</taxon>
        <taxon>Dikarya</taxon>
        <taxon>Ascomycota</taxon>
        <taxon>Pezizomycotina</taxon>
        <taxon>Dothideomycetes</taxon>
        <taxon>Pleosporomycetidae</taxon>
        <taxon>Pleosporales</taxon>
        <taxon>Pleosporineae</taxon>
        <taxon>Leptosphaeriaceae</taxon>
        <taxon>Plenodomus</taxon>
        <taxon>Plenodomus lingam/Leptosphaeria maculans species complex</taxon>
    </lineage>
</organism>
<reference evidence="8" key="1">
    <citation type="journal article" date="2011" name="Nat. Commun.">
        <title>Effector diversification within compartments of the Leptosphaeria maculans genome affected by Repeat-Induced Point mutations.</title>
        <authorList>
            <person name="Rouxel T."/>
            <person name="Grandaubert J."/>
            <person name="Hane J.K."/>
            <person name="Hoede C."/>
            <person name="van de Wouw A.P."/>
            <person name="Couloux A."/>
            <person name="Dominguez V."/>
            <person name="Anthouard V."/>
            <person name="Bally P."/>
            <person name="Bourras S."/>
            <person name="Cozijnsen A.J."/>
            <person name="Ciuffetti L.M."/>
            <person name="Degrave A."/>
            <person name="Dilmaghani A."/>
            <person name="Duret L."/>
            <person name="Fudal I."/>
            <person name="Goodwin S.B."/>
            <person name="Gout L."/>
            <person name="Glaser N."/>
            <person name="Linglin J."/>
            <person name="Kema G.H.J."/>
            <person name="Lapalu N."/>
            <person name="Lawrence C.B."/>
            <person name="May K."/>
            <person name="Meyer M."/>
            <person name="Ollivier B."/>
            <person name="Poulain J."/>
            <person name="Schoch C.L."/>
            <person name="Simon A."/>
            <person name="Spatafora J.W."/>
            <person name="Stachowiak A."/>
            <person name="Turgeon B.G."/>
            <person name="Tyler B.M."/>
            <person name="Vincent D."/>
            <person name="Weissenbach J."/>
            <person name="Amselem J."/>
            <person name="Quesneville H."/>
            <person name="Oliver R.P."/>
            <person name="Wincker P."/>
            <person name="Balesdent M.-H."/>
            <person name="Howlett B.J."/>
        </authorList>
    </citation>
    <scope>NUCLEOTIDE SEQUENCE [LARGE SCALE GENOMIC DNA]</scope>
    <source>
        <strain evidence="8">JN3 / isolate v23.1.3 / race Av1-4-5-6-7-8</strain>
    </source>
</reference>
<feature type="domain" description="RRP12 HEAT" evidence="5">
    <location>
        <begin position="402"/>
        <end position="691"/>
    </location>
</feature>
<dbReference type="Pfam" id="PF25772">
    <property type="entry name" value="HEAT_RRP12_N"/>
    <property type="match status" value="1"/>
</dbReference>
<dbReference type="Gene3D" id="1.25.10.10">
    <property type="entry name" value="Leucine-rich Repeat Variant"/>
    <property type="match status" value="1"/>
</dbReference>
<dbReference type="HOGENOM" id="CLU_003753_1_0_1"/>
<comment type="subcellular location">
    <subcellularLocation>
        <location evidence="1">Nucleus</location>
    </subcellularLocation>
</comment>
<feature type="compositionally biased region" description="Gly residues" evidence="4">
    <location>
        <begin position="1287"/>
        <end position="1302"/>
    </location>
</feature>
<dbReference type="PANTHER" id="PTHR48287">
    <property type="entry name" value="ARM REPEAT SUPERFAMILY PROTEIN"/>
    <property type="match status" value="1"/>
</dbReference>
<feature type="compositionally biased region" description="Gly residues" evidence="4">
    <location>
        <begin position="1314"/>
        <end position="1338"/>
    </location>
</feature>
<dbReference type="PANTHER" id="PTHR48287:SF1">
    <property type="entry name" value="ARM REPEAT SUPERFAMILY PROTEIN"/>
    <property type="match status" value="1"/>
</dbReference>
<evidence type="ECO:0000256" key="3">
    <source>
        <dbReference type="ARBA" id="ARBA00023242"/>
    </source>
</evidence>
<feature type="compositionally biased region" description="Basic and acidic residues" evidence="4">
    <location>
        <begin position="738"/>
        <end position="749"/>
    </location>
</feature>
<dbReference type="Proteomes" id="UP000002668">
    <property type="component" value="Genome"/>
</dbReference>
<feature type="region of interest" description="Disordered" evidence="4">
    <location>
        <begin position="1222"/>
        <end position="1338"/>
    </location>
</feature>
<feature type="compositionally biased region" description="Acidic residues" evidence="4">
    <location>
        <begin position="1096"/>
        <end position="1107"/>
    </location>
</feature>
<dbReference type="OMA" id="PDQMKHR"/>
<dbReference type="STRING" id="985895.E4ZPV0"/>
<proteinExistence type="inferred from homology"/>
<dbReference type="OrthoDB" id="2192888at2759"/>
<feature type="compositionally biased region" description="Basic and acidic residues" evidence="4">
    <location>
        <begin position="1076"/>
        <end position="1086"/>
    </location>
</feature>
<feature type="compositionally biased region" description="Acidic residues" evidence="4">
    <location>
        <begin position="1243"/>
        <end position="1253"/>
    </location>
</feature>
<dbReference type="InterPro" id="IPR011989">
    <property type="entry name" value="ARM-like"/>
</dbReference>
<dbReference type="InterPro" id="IPR057860">
    <property type="entry name" value="HEAT_RRP12_N"/>
</dbReference>
<dbReference type="InterPro" id="IPR016024">
    <property type="entry name" value="ARM-type_fold"/>
</dbReference>
<feature type="region of interest" description="Disordered" evidence="4">
    <location>
        <begin position="730"/>
        <end position="751"/>
    </location>
</feature>
<evidence type="ECO:0000259" key="5">
    <source>
        <dbReference type="Pfam" id="PF08161"/>
    </source>
</evidence>
<evidence type="ECO:0000256" key="4">
    <source>
        <dbReference type="SAM" id="MobiDB-lite"/>
    </source>
</evidence>
<feature type="compositionally biased region" description="Basic residues" evidence="4">
    <location>
        <begin position="1153"/>
        <end position="1164"/>
    </location>
</feature>
<feature type="domain" description="RRP12 N-terminal HEAT" evidence="6">
    <location>
        <begin position="84"/>
        <end position="291"/>
    </location>
</feature>
<keyword evidence="3" id="KW-0539">Nucleus</keyword>
<evidence type="ECO:0000256" key="2">
    <source>
        <dbReference type="ARBA" id="ARBA00007690"/>
    </source>
</evidence>